<dbReference type="Proteomes" id="UP001500185">
    <property type="component" value="Unassembled WGS sequence"/>
</dbReference>
<dbReference type="PROSITE" id="PS51352">
    <property type="entry name" value="THIOREDOXIN_2"/>
    <property type="match status" value="1"/>
</dbReference>
<sequence length="175" mass="20562">MMTKKKKIKTLILISVSLLFLILAYSFVNSYYTKHTREAELIELPDIPLHDLSGNNFNIEQLEGLKILVFMDPDCIYCKNQIKEFKELRKRLSYLTIVGISEQPLEKLKDYINTEPFFNEPKNFMTHDYTSKMADHFWIGTTPHLLIYDENNQLIKQNKGFINADKLIAILEKVQ</sequence>
<reference evidence="2 3" key="1">
    <citation type="journal article" date="2019" name="Int. J. Syst. Evol. Microbiol.">
        <title>The Global Catalogue of Microorganisms (GCM) 10K type strain sequencing project: providing services to taxonomists for standard genome sequencing and annotation.</title>
        <authorList>
            <consortium name="The Broad Institute Genomics Platform"/>
            <consortium name="The Broad Institute Genome Sequencing Center for Infectious Disease"/>
            <person name="Wu L."/>
            <person name="Ma J."/>
        </authorList>
    </citation>
    <scope>NUCLEOTIDE SEQUENCE [LARGE SCALE GENOMIC DNA]</scope>
    <source>
        <strain evidence="2 3">JCM 16231</strain>
    </source>
</reference>
<dbReference type="Pfam" id="PF00578">
    <property type="entry name" value="AhpC-TSA"/>
    <property type="match status" value="1"/>
</dbReference>
<dbReference type="SUPFAM" id="SSF52833">
    <property type="entry name" value="Thioredoxin-like"/>
    <property type="match status" value="1"/>
</dbReference>
<evidence type="ECO:0000313" key="3">
    <source>
        <dbReference type="Proteomes" id="UP001500185"/>
    </source>
</evidence>
<evidence type="ECO:0000313" key="2">
    <source>
        <dbReference type="EMBL" id="GAA0752794.1"/>
    </source>
</evidence>
<feature type="domain" description="Thioredoxin" evidence="1">
    <location>
        <begin position="38"/>
        <end position="175"/>
    </location>
</feature>
<comment type="caution">
    <text evidence="2">The sequence shown here is derived from an EMBL/GenBank/DDBJ whole genome shotgun (WGS) entry which is preliminary data.</text>
</comment>
<dbReference type="Gene3D" id="3.40.30.10">
    <property type="entry name" value="Glutaredoxin"/>
    <property type="match status" value="1"/>
</dbReference>
<accession>A0ABN1K296</accession>
<dbReference type="InterPro" id="IPR013766">
    <property type="entry name" value="Thioredoxin_domain"/>
</dbReference>
<gene>
    <name evidence="2" type="ORF">GCM10009433_04210</name>
</gene>
<protein>
    <recommendedName>
        <fullName evidence="1">Thioredoxin domain-containing protein</fullName>
    </recommendedName>
</protein>
<dbReference type="InterPro" id="IPR000866">
    <property type="entry name" value="AhpC/TSA"/>
</dbReference>
<organism evidence="2 3">
    <name type="scientific">Psychroflexus lacisalsi</name>
    <dbReference type="NCBI Taxonomy" id="503928"/>
    <lineage>
        <taxon>Bacteria</taxon>
        <taxon>Pseudomonadati</taxon>
        <taxon>Bacteroidota</taxon>
        <taxon>Flavobacteriia</taxon>
        <taxon>Flavobacteriales</taxon>
        <taxon>Flavobacteriaceae</taxon>
        <taxon>Psychroflexus</taxon>
    </lineage>
</organism>
<name>A0ABN1K296_9FLAO</name>
<keyword evidence="3" id="KW-1185">Reference proteome</keyword>
<dbReference type="EMBL" id="BAAAGG010000004">
    <property type="protein sequence ID" value="GAA0752794.1"/>
    <property type="molecule type" value="Genomic_DNA"/>
</dbReference>
<dbReference type="InterPro" id="IPR036249">
    <property type="entry name" value="Thioredoxin-like_sf"/>
</dbReference>
<evidence type="ECO:0000259" key="1">
    <source>
        <dbReference type="PROSITE" id="PS51352"/>
    </source>
</evidence>
<proteinExistence type="predicted"/>